<comment type="caution">
    <text evidence="9">The sequence shown here is derived from an EMBL/GenBank/DDBJ whole genome shotgun (WGS) entry which is preliminary data.</text>
</comment>
<evidence type="ECO:0000313" key="10">
    <source>
        <dbReference type="Proteomes" id="UP000292583"/>
    </source>
</evidence>
<dbReference type="EMBL" id="QPGR01000001">
    <property type="protein sequence ID" value="TBR82301.1"/>
    <property type="molecule type" value="Genomic_DNA"/>
</dbReference>
<dbReference type="AlphaFoldDB" id="A0A4Q9JXB4"/>
<keyword evidence="6" id="KW-0472">Membrane</keyword>
<keyword evidence="7" id="KW-0998">Cell outer membrane</keyword>
<evidence type="ECO:0000256" key="2">
    <source>
        <dbReference type="ARBA" id="ARBA00007613"/>
    </source>
</evidence>
<dbReference type="PANTHER" id="PTHR30026">
    <property type="entry name" value="OUTER MEMBRANE PROTEIN TOLC"/>
    <property type="match status" value="1"/>
</dbReference>
<evidence type="ECO:0000256" key="3">
    <source>
        <dbReference type="ARBA" id="ARBA00022448"/>
    </source>
</evidence>
<dbReference type="SUPFAM" id="SSF56954">
    <property type="entry name" value="Outer membrane efflux proteins (OEP)"/>
    <property type="match status" value="1"/>
</dbReference>
<dbReference type="RefSeq" id="WP_131166063.1">
    <property type="nucleotide sequence ID" value="NZ_CP076657.1"/>
</dbReference>
<evidence type="ECO:0000313" key="9">
    <source>
        <dbReference type="EMBL" id="TBR82301.1"/>
    </source>
</evidence>
<evidence type="ECO:0000256" key="4">
    <source>
        <dbReference type="ARBA" id="ARBA00022452"/>
    </source>
</evidence>
<name>A0A4Q9JXB4_9BACT</name>
<keyword evidence="5" id="KW-0812">Transmembrane</keyword>
<comment type="similarity">
    <text evidence="2">Belongs to the outer membrane factor (OMF) (TC 1.B.17) family.</text>
</comment>
<dbReference type="Proteomes" id="UP000292583">
    <property type="component" value="Unassembled WGS sequence"/>
</dbReference>
<feature type="coiled-coil region" evidence="8">
    <location>
        <begin position="301"/>
        <end position="351"/>
    </location>
</feature>
<protein>
    <submittedName>
        <fullName evidence="9">TolC family protein</fullName>
    </submittedName>
</protein>
<dbReference type="GO" id="GO:1990281">
    <property type="term" value="C:efflux pump complex"/>
    <property type="evidence" value="ECO:0007669"/>
    <property type="project" value="TreeGrafter"/>
</dbReference>
<dbReference type="GO" id="GO:0015562">
    <property type="term" value="F:efflux transmembrane transporter activity"/>
    <property type="evidence" value="ECO:0007669"/>
    <property type="project" value="InterPro"/>
</dbReference>
<keyword evidence="4" id="KW-1134">Transmembrane beta strand</keyword>
<accession>A0A4Q9JXB4</accession>
<reference evidence="9 10" key="1">
    <citation type="submission" date="2018-07" db="EMBL/GenBank/DDBJ databases">
        <title>Campylobacter zealandensis sp. nov., isolated from birds and water in New Zealand.</title>
        <authorList>
            <person name="Wilkinson D.A."/>
            <person name="Biggs P.J."/>
            <person name="French N.P."/>
            <person name="Midwinter A.C."/>
        </authorList>
    </citation>
    <scope>NUCLEOTIDE SEQUENCE [LARGE SCALE GENOMIC DNA]</scope>
    <source>
        <strain evidence="9 10">B423b</strain>
    </source>
</reference>
<organism evidence="9 10">
    <name type="scientific">Campylobacter novaezeelandiae</name>
    <dbReference type="NCBI Taxonomy" id="2267891"/>
    <lineage>
        <taxon>Bacteria</taxon>
        <taxon>Pseudomonadati</taxon>
        <taxon>Campylobacterota</taxon>
        <taxon>Epsilonproteobacteria</taxon>
        <taxon>Campylobacterales</taxon>
        <taxon>Campylobacteraceae</taxon>
        <taxon>Campylobacter</taxon>
    </lineage>
</organism>
<keyword evidence="3" id="KW-0813">Transport</keyword>
<comment type="subcellular location">
    <subcellularLocation>
        <location evidence="1">Cell outer membrane</location>
    </subcellularLocation>
</comment>
<evidence type="ECO:0000256" key="7">
    <source>
        <dbReference type="ARBA" id="ARBA00023237"/>
    </source>
</evidence>
<proteinExistence type="inferred from homology"/>
<dbReference type="OrthoDB" id="5338266at2"/>
<keyword evidence="10" id="KW-1185">Reference proteome</keyword>
<evidence type="ECO:0000256" key="5">
    <source>
        <dbReference type="ARBA" id="ARBA00022692"/>
    </source>
</evidence>
<sequence length="417" mass="48864">MRYFIIFLPLILFASNLKEFIELSLKNEQYQIKTMQNMQSSFEIQSLTSSYMPNLNLDIGYVALNKDRLITDPQESFYTKLSLNFLLYDGGKREALINSLKFKKNITQLSKGQSKNYLALKASTLYFNYQSLKAIIKSSEQKELFLENTLQRLKKFYKVGLSSQNELESINAKYHLAKLELSKNLLKLEEIKKDIRILTTQDFTPDKLNFLKDPSKDFKNNNLEFLIAKEQINQANEKLKIAKSSYLPKIFLQNNFIFYKNNYNPKIPSIYQNLVNDFFKEHAQSNQFIIGMQWKIFDFNQRSKEVEKERLEVQIANAKANLIKRENEQNLEYLQKNLDILKEQINALSYALKASEIAFKVVNEKYSAGLCSYIEYLEALEEKFKAFSNLELAKNELEITKANYYFLAGIDIKNKVL</sequence>
<gene>
    <name evidence="9" type="ORF">DU473_00230</name>
</gene>
<dbReference type="Pfam" id="PF02321">
    <property type="entry name" value="OEP"/>
    <property type="match status" value="1"/>
</dbReference>
<evidence type="ECO:0000256" key="8">
    <source>
        <dbReference type="SAM" id="Coils"/>
    </source>
</evidence>
<dbReference type="PANTHER" id="PTHR30026:SF20">
    <property type="entry name" value="OUTER MEMBRANE PROTEIN TOLC"/>
    <property type="match status" value="1"/>
</dbReference>
<dbReference type="GO" id="GO:0015288">
    <property type="term" value="F:porin activity"/>
    <property type="evidence" value="ECO:0007669"/>
    <property type="project" value="TreeGrafter"/>
</dbReference>
<dbReference type="InterPro" id="IPR003423">
    <property type="entry name" value="OMP_efflux"/>
</dbReference>
<dbReference type="InterPro" id="IPR051906">
    <property type="entry name" value="TolC-like"/>
</dbReference>
<keyword evidence="8" id="KW-0175">Coiled coil</keyword>
<evidence type="ECO:0000256" key="6">
    <source>
        <dbReference type="ARBA" id="ARBA00023136"/>
    </source>
</evidence>
<dbReference type="Gene3D" id="1.20.1600.10">
    <property type="entry name" value="Outer membrane efflux proteins (OEP)"/>
    <property type="match status" value="1"/>
</dbReference>
<dbReference type="GO" id="GO:0009279">
    <property type="term" value="C:cell outer membrane"/>
    <property type="evidence" value="ECO:0007669"/>
    <property type="project" value="UniProtKB-SubCell"/>
</dbReference>
<evidence type="ECO:0000256" key="1">
    <source>
        <dbReference type="ARBA" id="ARBA00004442"/>
    </source>
</evidence>